<dbReference type="RefSeq" id="WP_150066193.1">
    <property type="nucleotide sequence ID" value="NZ_JBEPDJ010000002.1"/>
</dbReference>
<dbReference type="Proteomes" id="UP000323946">
    <property type="component" value="Unassembled WGS sequence"/>
</dbReference>
<dbReference type="InterPro" id="IPR022695">
    <property type="entry name" value="Histidinol_DH_monofunct"/>
</dbReference>
<accession>A0A5M7C3F1</accession>
<dbReference type="Pfam" id="PF00815">
    <property type="entry name" value="Histidinol_dh"/>
    <property type="match status" value="1"/>
</dbReference>
<feature type="binding site" evidence="13">
    <location>
        <position position="254"/>
    </location>
    <ligand>
        <name>substrate</name>
    </ligand>
</feature>
<dbReference type="UniPathway" id="UPA00031">
    <property type="reaction ID" value="UER00014"/>
</dbReference>
<evidence type="ECO:0000313" key="16">
    <source>
        <dbReference type="EMBL" id="KAA5834997.1"/>
    </source>
</evidence>
<dbReference type="InterPro" id="IPR012131">
    <property type="entry name" value="Hstdl_DH"/>
</dbReference>
<feature type="binding site" evidence="14">
    <location>
        <position position="254"/>
    </location>
    <ligand>
        <name>Zn(2+)</name>
        <dbReference type="ChEBI" id="CHEBI:29105"/>
    </ligand>
</feature>
<evidence type="ECO:0000256" key="8">
    <source>
        <dbReference type="ARBA" id="ARBA00023027"/>
    </source>
</evidence>
<dbReference type="FunFam" id="3.40.50.1980:FF:000026">
    <property type="entry name" value="Histidinol dehydrogenase"/>
    <property type="match status" value="1"/>
</dbReference>
<dbReference type="NCBIfam" id="TIGR00069">
    <property type="entry name" value="hisD"/>
    <property type="match status" value="1"/>
</dbReference>
<comment type="similarity">
    <text evidence="3 10 15">Belongs to the histidinol dehydrogenase family.</text>
</comment>
<dbReference type="PRINTS" id="PR00083">
    <property type="entry name" value="HOLDHDRGNASE"/>
</dbReference>
<feature type="active site" description="Proton acceptor" evidence="11">
    <location>
        <position position="319"/>
    </location>
</feature>
<feature type="binding site" evidence="14">
    <location>
        <position position="353"/>
    </location>
    <ligand>
        <name>Zn(2+)</name>
        <dbReference type="ChEBI" id="CHEBI:29105"/>
    </ligand>
</feature>
<dbReference type="SUPFAM" id="SSF53720">
    <property type="entry name" value="ALDH-like"/>
    <property type="match status" value="1"/>
</dbReference>
<keyword evidence="6 14" id="KW-0862">Zinc</keyword>
<dbReference type="GO" id="GO:0004399">
    <property type="term" value="F:histidinol dehydrogenase activity"/>
    <property type="evidence" value="ECO:0007669"/>
    <property type="project" value="InterPro"/>
</dbReference>
<evidence type="ECO:0000256" key="9">
    <source>
        <dbReference type="ARBA" id="ARBA00023102"/>
    </source>
</evidence>
<dbReference type="GO" id="GO:0051287">
    <property type="term" value="F:NAD binding"/>
    <property type="evidence" value="ECO:0007669"/>
    <property type="project" value="InterPro"/>
</dbReference>
<feature type="binding site" evidence="14">
    <location>
        <position position="413"/>
    </location>
    <ligand>
        <name>Zn(2+)</name>
        <dbReference type="ChEBI" id="CHEBI:29105"/>
    </ligand>
</feature>
<name>A0A5M7C3F1_SACHI</name>
<evidence type="ECO:0000256" key="2">
    <source>
        <dbReference type="ARBA" id="ARBA00004940"/>
    </source>
</evidence>
<sequence length="439" mass="46928">MALALKAPATTSAATTTSLPDVQEKVAAIIADIRTRGDRAVREYSGKFDGWQPESFRLSAEQIEEIVARVPQQVIEDIEFVQRQVRGFAERQLASMQEFEVETMPGVHLGQKHIPVSAAGAYVPGGRYPLLASAHMTILTAKTAGVPRVVACTPPIRGEVPDATVAAMHLAGADEIYLLGGVQAVVSMALGTETIAPVDMLAGPGNAFVAEAKRQLYGEIGIDLFAGPTEVLVVADQTADPFVVAVDLLSQAEHGPDSPAVLITTSEELGRSVIEHVDRLLPEMPTRDNAEPAWRDHGEVHVVENLDAAYELADTYASEHVQILTAQPREALVKMRNYGALFLGEGTCVSYGDKVIGTNHVLPTRGAARYTGGLWVGKYLKTVTYQEVTDPASSAELGEVCGRAARVELFEGHARSGDVRAAKFGGAQLPWAPDAFARS</sequence>
<dbReference type="GO" id="GO:0046872">
    <property type="term" value="F:metal ion binding"/>
    <property type="evidence" value="ECO:0007669"/>
    <property type="project" value="UniProtKB-KW"/>
</dbReference>
<comment type="caution">
    <text evidence="16">The sequence shown here is derived from an EMBL/GenBank/DDBJ whole genome shotgun (WGS) entry which is preliminary data.</text>
</comment>
<evidence type="ECO:0000313" key="17">
    <source>
        <dbReference type="Proteomes" id="UP000323946"/>
    </source>
</evidence>
<evidence type="ECO:0000256" key="6">
    <source>
        <dbReference type="ARBA" id="ARBA00022833"/>
    </source>
</evidence>
<feature type="binding site" evidence="12">
    <location>
        <position position="183"/>
    </location>
    <ligand>
        <name>NAD(+)</name>
        <dbReference type="ChEBI" id="CHEBI:57540"/>
    </ligand>
</feature>
<evidence type="ECO:0000256" key="10">
    <source>
        <dbReference type="PIRNR" id="PIRNR000099"/>
    </source>
</evidence>
<dbReference type="InterPro" id="IPR001692">
    <property type="entry name" value="Histidinol_DH_CS"/>
</dbReference>
<keyword evidence="9" id="KW-0368">Histidine biosynthesis</keyword>
<feature type="binding site" evidence="13">
    <location>
        <position position="413"/>
    </location>
    <ligand>
        <name>substrate</name>
    </ligand>
</feature>
<evidence type="ECO:0000256" key="11">
    <source>
        <dbReference type="PIRSR" id="PIRSR000099-1"/>
    </source>
</evidence>
<dbReference type="PROSITE" id="PS00611">
    <property type="entry name" value="HISOL_DEHYDROGENASE"/>
    <property type="match status" value="1"/>
</dbReference>
<keyword evidence="8 12" id="KW-0520">NAD</keyword>
<dbReference type="InterPro" id="IPR016161">
    <property type="entry name" value="Ald_DH/histidinol_DH"/>
</dbReference>
<protein>
    <recommendedName>
        <fullName evidence="4">Histidinol dehydrogenase</fullName>
    </recommendedName>
</protein>
<proteinExistence type="inferred from homology"/>
<feature type="binding site" evidence="13">
    <location>
        <position position="353"/>
    </location>
    <ligand>
        <name>substrate</name>
    </ligand>
</feature>
<comment type="function">
    <text evidence="1">Catalyzes the sequential NAD-dependent oxidations of L-histidinol to L-histidinaldehyde and then to L-histidine.</text>
</comment>
<dbReference type="SMR" id="A0A5M7C3F1"/>
<feature type="binding site" evidence="13">
    <location>
        <position position="320"/>
    </location>
    <ligand>
        <name>substrate</name>
    </ligand>
</feature>
<evidence type="ECO:0000256" key="7">
    <source>
        <dbReference type="ARBA" id="ARBA00023002"/>
    </source>
</evidence>
<dbReference type="PANTHER" id="PTHR21256:SF14">
    <property type="entry name" value="HISTIDINOL DEHYDROGENASE"/>
    <property type="match status" value="1"/>
</dbReference>
<organism evidence="16 17">
    <name type="scientific">Saccharopolyspora hirsuta</name>
    <dbReference type="NCBI Taxonomy" id="1837"/>
    <lineage>
        <taxon>Bacteria</taxon>
        <taxon>Bacillati</taxon>
        <taxon>Actinomycetota</taxon>
        <taxon>Actinomycetes</taxon>
        <taxon>Pseudonocardiales</taxon>
        <taxon>Pseudonocardiaceae</taxon>
        <taxon>Saccharopolyspora</taxon>
    </lineage>
</organism>
<comment type="cofactor">
    <cofactor evidence="14">
        <name>Zn(2+)</name>
        <dbReference type="ChEBI" id="CHEBI:29105"/>
    </cofactor>
    <text evidence="14">Binds 1 zinc ion per subunit.</text>
</comment>
<comment type="pathway">
    <text evidence="2">Amino-acid biosynthesis; L-histidine biosynthesis; L-histidine from 5-phospho-alpha-D-ribose 1-diphosphate: step 9/9.</text>
</comment>
<evidence type="ECO:0000256" key="14">
    <source>
        <dbReference type="PIRSR" id="PIRSR000099-4"/>
    </source>
</evidence>
<evidence type="ECO:0000256" key="15">
    <source>
        <dbReference type="RuleBase" id="RU004175"/>
    </source>
</evidence>
<dbReference type="AlphaFoldDB" id="A0A5M7C3F1"/>
<evidence type="ECO:0000256" key="13">
    <source>
        <dbReference type="PIRSR" id="PIRSR000099-3"/>
    </source>
</evidence>
<dbReference type="EMBL" id="VWPH01000004">
    <property type="protein sequence ID" value="KAA5834997.1"/>
    <property type="molecule type" value="Genomic_DNA"/>
</dbReference>
<feature type="binding site" evidence="13">
    <location>
        <position position="408"/>
    </location>
    <ligand>
        <name>substrate</name>
    </ligand>
</feature>
<keyword evidence="17" id="KW-1185">Reference proteome</keyword>
<feature type="binding site" evidence="13">
    <location>
        <position position="251"/>
    </location>
    <ligand>
        <name>substrate</name>
    </ligand>
</feature>
<dbReference type="PANTHER" id="PTHR21256">
    <property type="entry name" value="HISTIDINOL DEHYDROGENASE HDH"/>
    <property type="match status" value="1"/>
</dbReference>
<dbReference type="CDD" id="cd06572">
    <property type="entry name" value="Histidinol_dh"/>
    <property type="match status" value="1"/>
</dbReference>
<evidence type="ECO:0000256" key="3">
    <source>
        <dbReference type="ARBA" id="ARBA00010178"/>
    </source>
</evidence>
<dbReference type="GO" id="GO:0000105">
    <property type="term" value="P:L-histidine biosynthetic process"/>
    <property type="evidence" value="ECO:0007669"/>
    <property type="project" value="UniProtKB-UniPathway"/>
</dbReference>
<keyword evidence="9" id="KW-0028">Amino-acid biosynthesis</keyword>
<dbReference type="OrthoDB" id="9805269at2"/>
<feature type="binding site" evidence="14">
    <location>
        <position position="251"/>
    </location>
    <ligand>
        <name>Zn(2+)</name>
        <dbReference type="ChEBI" id="CHEBI:29105"/>
    </ligand>
</feature>
<dbReference type="Gene3D" id="1.20.5.1300">
    <property type="match status" value="1"/>
</dbReference>
<dbReference type="Gene3D" id="3.40.50.1980">
    <property type="entry name" value="Nitrogenase molybdenum iron protein domain"/>
    <property type="match status" value="2"/>
</dbReference>
<dbReference type="GO" id="GO:0005829">
    <property type="term" value="C:cytosol"/>
    <property type="evidence" value="ECO:0007669"/>
    <property type="project" value="TreeGrafter"/>
</dbReference>
<feature type="binding site" evidence="13">
    <location>
        <position position="229"/>
    </location>
    <ligand>
        <name>substrate</name>
    </ligand>
</feature>
<feature type="active site" description="Proton acceptor" evidence="11">
    <location>
        <position position="320"/>
    </location>
</feature>
<dbReference type="FunFam" id="3.40.50.1980:FF:000001">
    <property type="entry name" value="Histidinol dehydrogenase"/>
    <property type="match status" value="1"/>
</dbReference>
<feature type="binding site" evidence="12">
    <location>
        <position position="122"/>
    </location>
    <ligand>
        <name>NAD(+)</name>
        <dbReference type="ChEBI" id="CHEBI:57540"/>
    </ligand>
</feature>
<dbReference type="PIRSF" id="PIRSF000099">
    <property type="entry name" value="Histidinol_dh"/>
    <property type="match status" value="1"/>
</dbReference>
<evidence type="ECO:0000256" key="4">
    <source>
        <dbReference type="ARBA" id="ARBA00016531"/>
    </source>
</evidence>
<keyword evidence="5 14" id="KW-0479">Metal-binding</keyword>
<evidence type="ECO:0000256" key="5">
    <source>
        <dbReference type="ARBA" id="ARBA00022723"/>
    </source>
</evidence>
<evidence type="ECO:0000256" key="1">
    <source>
        <dbReference type="ARBA" id="ARBA00003850"/>
    </source>
</evidence>
<keyword evidence="7 10" id="KW-0560">Oxidoreductase</keyword>
<gene>
    <name evidence="16" type="primary">hisD</name>
    <name evidence="16" type="ORF">F1721_09295</name>
</gene>
<evidence type="ECO:0000256" key="12">
    <source>
        <dbReference type="PIRSR" id="PIRSR000099-2"/>
    </source>
</evidence>
<feature type="binding site" evidence="12">
    <location>
        <position position="206"/>
    </location>
    <ligand>
        <name>NAD(+)</name>
        <dbReference type="ChEBI" id="CHEBI:57540"/>
    </ligand>
</feature>
<reference evidence="16 17" key="1">
    <citation type="submission" date="2019-09" db="EMBL/GenBank/DDBJ databases">
        <title>Draft genome sequence of the thermophilic Saccharopolyspora hirsuta VKM Ac-666T.</title>
        <authorList>
            <person name="Lobastova T.G."/>
            <person name="Fokina V."/>
            <person name="Bragin E.Y."/>
            <person name="Shtratnikova V.Y."/>
            <person name="Starodumova I.P."/>
            <person name="Tarlachkov S.V."/>
            <person name="Donova M.V."/>
        </authorList>
    </citation>
    <scope>NUCLEOTIDE SEQUENCE [LARGE SCALE GENOMIC DNA]</scope>
    <source>
        <strain evidence="16 17">VKM Ac-666</strain>
    </source>
</reference>